<keyword evidence="5 7" id="KW-1133">Transmembrane helix</keyword>
<evidence type="ECO:0000313" key="10">
    <source>
        <dbReference type="Proteomes" id="UP001597233"/>
    </source>
</evidence>
<organism evidence="9 10">
    <name type="scientific">Paenibacillus wenxiniae</name>
    <dbReference type="NCBI Taxonomy" id="1636843"/>
    <lineage>
        <taxon>Bacteria</taxon>
        <taxon>Bacillati</taxon>
        <taxon>Bacillota</taxon>
        <taxon>Bacilli</taxon>
        <taxon>Bacillales</taxon>
        <taxon>Paenibacillaceae</taxon>
        <taxon>Paenibacillus</taxon>
    </lineage>
</organism>
<evidence type="ECO:0000256" key="2">
    <source>
        <dbReference type="ARBA" id="ARBA00022448"/>
    </source>
</evidence>
<evidence type="ECO:0000256" key="3">
    <source>
        <dbReference type="ARBA" id="ARBA00022475"/>
    </source>
</evidence>
<feature type="domain" description="ABC transmembrane type-1" evidence="8">
    <location>
        <begin position="74"/>
        <end position="288"/>
    </location>
</feature>
<dbReference type="PANTHER" id="PTHR30193">
    <property type="entry name" value="ABC TRANSPORTER PERMEASE PROTEIN"/>
    <property type="match status" value="1"/>
</dbReference>
<dbReference type="Gene3D" id="1.10.3720.10">
    <property type="entry name" value="MetI-like"/>
    <property type="match status" value="1"/>
</dbReference>
<dbReference type="InterPro" id="IPR000515">
    <property type="entry name" value="MetI-like"/>
</dbReference>
<dbReference type="RefSeq" id="WP_347324327.1">
    <property type="nucleotide sequence ID" value="NZ_JBCGUH010000003.1"/>
</dbReference>
<feature type="transmembrane region" description="Helical" evidence="7">
    <location>
        <begin position="159"/>
        <end position="185"/>
    </location>
</feature>
<name>A0ABW4RG62_9BACL</name>
<evidence type="ECO:0000256" key="4">
    <source>
        <dbReference type="ARBA" id="ARBA00022692"/>
    </source>
</evidence>
<evidence type="ECO:0000256" key="7">
    <source>
        <dbReference type="RuleBase" id="RU363032"/>
    </source>
</evidence>
<dbReference type="Proteomes" id="UP001597233">
    <property type="component" value="Unassembled WGS sequence"/>
</dbReference>
<dbReference type="Pfam" id="PF00528">
    <property type="entry name" value="BPD_transp_1"/>
    <property type="match status" value="1"/>
</dbReference>
<accession>A0ABW4RG62</accession>
<dbReference type="CDD" id="cd06261">
    <property type="entry name" value="TM_PBP2"/>
    <property type="match status" value="1"/>
</dbReference>
<dbReference type="InterPro" id="IPR051393">
    <property type="entry name" value="ABC_transporter_permease"/>
</dbReference>
<proteinExistence type="inferred from homology"/>
<evidence type="ECO:0000256" key="5">
    <source>
        <dbReference type="ARBA" id="ARBA00022989"/>
    </source>
</evidence>
<keyword evidence="6 7" id="KW-0472">Membrane</keyword>
<feature type="transmembrane region" description="Helical" evidence="7">
    <location>
        <begin position="206"/>
        <end position="230"/>
    </location>
</feature>
<protein>
    <submittedName>
        <fullName evidence="9">Carbohydrate ABC transporter permease</fullName>
    </submittedName>
</protein>
<keyword evidence="10" id="KW-1185">Reference proteome</keyword>
<evidence type="ECO:0000313" key="9">
    <source>
        <dbReference type="EMBL" id="MFD1884678.1"/>
    </source>
</evidence>
<dbReference type="EMBL" id="JBHUEH010000010">
    <property type="protein sequence ID" value="MFD1884678.1"/>
    <property type="molecule type" value="Genomic_DNA"/>
</dbReference>
<feature type="transmembrane region" description="Helical" evidence="7">
    <location>
        <begin position="268"/>
        <end position="287"/>
    </location>
</feature>
<dbReference type="InterPro" id="IPR035906">
    <property type="entry name" value="MetI-like_sf"/>
</dbReference>
<keyword evidence="4 7" id="KW-0812">Transmembrane</keyword>
<reference evidence="10" key="1">
    <citation type="journal article" date="2019" name="Int. J. Syst. Evol. Microbiol.">
        <title>The Global Catalogue of Microorganisms (GCM) 10K type strain sequencing project: providing services to taxonomists for standard genome sequencing and annotation.</title>
        <authorList>
            <consortium name="The Broad Institute Genomics Platform"/>
            <consortium name="The Broad Institute Genome Sequencing Center for Infectious Disease"/>
            <person name="Wu L."/>
            <person name="Ma J."/>
        </authorList>
    </citation>
    <scope>NUCLEOTIDE SEQUENCE [LARGE SCALE GENOMIC DNA]</scope>
    <source>
        <strain evidence="10">CCUG 54950</strain>
    </source>
</reference>
<comment type="subcellular location">
    <subcellularLocation>
        <location evidence="1 7">Cell membrane</location>
        <topology evidence="1 7">Multi-pass membrane protein</topology>
    </subcellularLocation>
</comment>
<gene>
    <name evidence="9" type="ORF">ACFSC9_04005</name>
</gene>
<feature type="transmembrane region" description="Helical" evidence="7">
    <location>
        <begin position="12"/>
        <end position="34"/>
    </location>
</feature>
<evidence type="ECO:0000256" key="6">
    <source>
        <dbReference type="ARBA" id="ARBA00023136"/>
    </source>
</evidence>
<sequence length="299" mass="34633">MKWWLGRKYNKTDVMWAFVMIAPNLLGLMFFYMWPVIQTFYFSFTEWGDFGKYHWAGLSNYETMLHDPDVWHTLRNTLLYTFLSVPISIALSIVVATLLNQKIKFVYVYRTLYFLPVVTMPAAVAMVWKWLFNSDYGLLNQLLHKLSIDGPMWLTDPMVAPFAVILVGVWSSIGYNMVIFLAGLQGISKSYYEAADLDGAGFIRKFWTITLPILSPTVFFASLISIINAFQVFDLIWMMIGDKNISLDTTQSLVYFFYEQAFVLNNEGYAAAVAMLLFALIMIVTIIQMKLQNKWVHYE</sequence>
<keyword evidence="3" id="KW-1003">Cell membrane</keyword>
<evidence type="ECO:0000259" key="8">
    <source>
        <dbReference type="PROSITE" id="PS50928"/>
    </source>
</evidence>
<comment type="similarity">
    <text evidence="7">Belongs to the binding-protein-dependent transport system permease family.</text>
</comment>
<evidence type="ECO:0000256" key="1">
    <source>
        <dbReference type="ARBA" id="ARBA00004651"/>
    </source>
</evidence>
<feature type="transmembrane region" description="Helical" evidence="7">
    <location>
        <begin position="78"/>
        <end position="99"/>
    </location>
</feature>
<comment type="caution">
    <text evidence="9">The sequence shown here is derived from an EMBL/GenBank/DDBJ whole genome shotgun (WGS) entry which is preliminary data.</text>
</comment>
<dbReference type="PROSITE" id="PS50928">
    <property type="entry name" value="ABC_TM1"/>
    <property type="match status" value="1"/>
</dbReference>
<keyword evidence="2 7" id="KW-0813">Transport</keyword>
<dbReference type="SUPFAM" id="SSF161098">
    <property type="entry name" value="MetI-like"/>
    <property type="match status" value="1"/>
</dbReference>
<dbReference type="PANTHER" id="PTHR30193:SF37">
    <property type="entry name" value="INNER MEMBRANE ABC TRANSPORTER PERMEASE PROTEIN YCJO"/>
    <property type="match status" value="1"/>
</dbReference>
<feature type="transmembrane region" description="Helical" evidence="7">
    <location>
        <begin position="111"/>
        <end position="131"/>
    </location>
</feature>